<dbReference type="InterPro" id="IPR016477">
    <property type="entry name" value="Fructo-/Ketosamine-3-kinase"/>
</dbReference>
<gene>
    <name evidence="3" type="ORF">B0H65DRAFT_52157</name>
</gene>
<protein>
    <recommendedName>
        <fullName evidence="1">protein-ribulosamine 3-kinase</fullName>
        <ecNumber evidence="1">2.7.1.172</ecNumber>
    </recommendedName>
</protein>
<dbReference type="AlphaFoldDB" id="A0AAE0JPV2"/>
<evidence type="ECO:0000313" key="3">
    <source>
        <dbReference type="EMBL" id="KAK3355577.1"/>
    </source>
</evidence>
<reference evidence="3" key="1">
    <citation type="journal article" date="2023" name="Mol. Phylogenet. Evol.">
        <title>Genome-scale phylogeny and comparative genomics of the fungal order Sordariales.</title>
        <authorList>
            <person name="Hensen N."/>
            <person name="Bonometti L."/>
            <person name="Westerberg I."/>
            <person name="Brannstrom I.O."/>
            <person name="Guillou S."/>
            <person name="Cros-Aarteil S."/>
            <person name="Calhoun S."/>
            <person name="Haridas S."/>
            <person name="Kuo A."/>
            <person name="Mondo S."/>
            <person name="Pangilinan J."/>
            <person name="Riley R."/>
            <person name="LaButti K."/>
            <person name="Andreopoulos B."/>
            <person name="Lipzen A."/>
            <person name="Chen C."/>
            <person name="Yan M."/>
            <person name="Daum C."/>
            <person name="Ng V."/>
            <person name="Clum A."/>
            <person name="Steindorff A."/>
            <person name="Ohm R.A."/>
            <person name="Martin F."/>
            <person name="Silar P."/>
            <person name="Natvig D.O."/>
            <person name="Lalanne C."/>
            <person name="Gautier V."/>
            <person name="Ament-Velasquez S.L."/>
            <person name="Kruys A."/>
            <person name="Hutchinson M.I."/>
            <person name="Powell A.J."/>
            <person name="Barry K."/>
            <person name="Miller A.N."/>
            <person name="Grigoriev I.V."/>
            <person name="Debuchy R."/>
            <person name="Gladieux P."/>
            <person name="Hiltunen Thoren M."/>
            <person name="Johannesson H."/>
        </authorList>
    </citation>
    <scope>NUCLEOTIDE SEQUENCE</scope>
    <source>
        <strain evidence="3">CBS 560.94</strain>
    </source>
</reference>
<dbReference type="InterPro" id="IPR011009">
    <property type="entry name" value="Kinase-like_dom_sf"/>
</dbReference>
<dbReference type="EMBL" id="JAUEPP010000001">
    <property type="protein sequence ID" value="KAK3355577.1"/>
    <property type="molecule type" value="Genomic_DNA"/>
</dbReference>
<dbReference type="PANTHER" id="PTHR12149">
    <property type="entry name" value="FRUCTOSAMINE 3 KINASE-RELATED PROTEIN"/>
    <property type="match status" value="1"/>
</dbReference>
<evidence type="ECO:0000256" key="1">
    <source>
        <dbReference type="ARBA" id="ARBA00011961"/>
    </source>
</evidence>
<dbReference type="PANTHER" id="PTHR12149:SF8">
    <property type="entry name" value="PROTEIN-RIBULOSAMINE 3-KINASE"/>
    <property type="match status" value="1"/>
</dbReference>
<organism evidence="3 4">
    <name type="scientific">Neurospora tetraspora</name>
    <dbReference type="NCBI Taxonomy" id="94610"/>
    <lineage>
        <taxon>Eukaryota</taxon>
        <taxon>Fungi</taxon>
        <taxon>Dikarya</taxon>
        <taxon>Ascomycota</taxon>
        <taxon>Pezizomycotina</taxon>
        <taxon>Sordariomycetes</taxon>
        <taxon>Sordariomycetidae</taxon>
        <taxon>Sordariales</taxon>
        <taxon>Sordariaceae</taxon>
        <taxon>Neurospora</taxon>
    </lineage>
</organism>
<proteinExistence type="predicted"/>
<dbReference type="Pfam" id="PF03881">
    <property type="entry name" value="Fructosamin_kin"/>
    <property type="match status" value="1"/>
</dbReference>
<dbReference type="GO" id="GO:0016301">
    <property type="term" value="F:kinase activity"/>
    <property type="evidence" value="ECO:0007669"/>
    <property type="project" value="UniProtKB-KW"/>
</dbReference>
<dbReference type="Proteomes" id="UP001278500">
    <property type="component" value="Unassembled WGS sequence"/>
</dbReference>
<name>A0AAE0JPV2_9PEZI</name>
<keyword evidence="3" id="KW-0808">Transferase</keyword>
<dbReference type="Gene3D" id="3.90.1200.10">
    <property type="match status" value="1"/>
</dbReference>
<comment type="caution">
    <text evidence="3">The sequence shown here is derived from an EMBL/GenBank/DDBJ whole genome shotgun (WGS) entry which is preliminary data.</text>
</comment>
<keyword evidence="4" id="KW-1185">Reference proteome</keyword>
<evidence type="ECO:0000256" key="2">
    <source>
        <dbReference type="ARBA" id="ARBA00048655"/>
    </source>
</evidence>
<dbReference type="EC" id="2.7.1.172" evidence="1"/>
<dbReference type="GO" id="GO:0102193">
    <property type="term" value="F:protein-ribulosamine 3-kinase activity"/>
    <property type="evidence" value="ECO:0007669"/>
    <property type="project" value="UniProtKB-EC"/>
</dbReference>
<dbReference type="RefSeq" id="XP_062686955.1">
    <property type="nucleotide sequence ID" value="XM_062828755.1"/>
</dbReference>
<sequence>MCSELELLRKRSLQSSLPYDGDFFIDDNILALFGPGAKIISASHCGKSAWTVTARLVLAFSDGSRGQYFVKSAPGNHGRSMMEGECSAMSELRKSAPDFAPAPLGWDKYKLEEPEAYFFVAEYVDMQDGMPHPDKLCSRLARLHRESQSPTGQFGFGISKCQGRVLQCVEWETNWTTFFVKLLRNVIVQDFEVNGSWEDLDIVERRFIERVVLRLLDALVENGRVLKPSLIHADLWEGNCGTSRDNGNIYIFDAACFYGHHEMDVADWRCNYNKISDPIYTNTYNRYQEPSEPKDEWEDRNRLYSVYYNLLYSVNHANAGTAVRQQAYADMYHLVDKYAPFPGNEGPPRIAADQMAVLPVEKDHAMSTVPDILGTP</sequence>
<comment type="catalytic activity">
    <reaction evidence="2">
        <text>N(6)-D-ribulosyl-L-lysyl-[protein] + ATP = N(6)-(3-O-phospho-D-ribulosyl)-L-lysyl-[protein] + ADP + H(+)</text>
        <dbReference type="Rhea" id="RHEA:48432"/>
        <dbReference type="Rhea" id="RHEA-COMP:12103"/>
        <dbReference type="Rhea" id="RHEA-COMP:12104"/>
        <dbReference type="ChEBI" id="CHEBI:15378"/>
        <dbReference type="ChEBI" id="CHEBI:30616"/>
        <dbReference type="ChEBI" id="CHEBI:90418"/>
        <dbReference type="ChEBI" id="CHEBI:90420"/>
        <dbReference type="ChEBI" id="CHEBI:456216"/>
        <dbReference type="EC" id="2.7.1.172"/>
    </reaction>
    <physiologicalReaction direction="left-to-right" evidence="2">
        <dbReference type="Rhea" id="RHEA:48433"/>
    </physiologicalReaction>
</comment>
<dbReference type="SUPFAM" id="SSF56112">
    <property type="entry name" value="Protein kinase-like (PK-like)"/>
    <property type="match status" value="1"/>
</dbReference>
<evidence type="ECO:0000313" key="4">
    <source>
        <dbReference type="Proteomes" id="UP001278500"/>
    </source>
</evidence>
<keyword evidence="3" id="KW-0418">Kinase</keyword>
<reference evidence="3" key="2">
    <citation type="submission" date="2023-06" db="EMBL/GenBank/DDBJ databases">
        <authorList>
            <consortium name="Lawrence Berkeley National Laboratory"/>
            <person name="Haridas S."/>
            <person name="Hensen N."/>
            <person name="Bonometti L."/>
            <person name="Westerberg I."/>
            <person name="Brannstrom I.O."/>
            <person name="Guillou S."/>
            <person name="Cros-Aarteil S."/>
            <person name="Calhoun S."/>
            <person name="Kuo A."/>
            <person name="Mondo S."/>
            <person name="Pangilinan J."/>
            <person name="Riley R."/>
            <person name="Labutti K."/>
            <person name="Andreopoulos B."/>
            <person name="Lipzen A."/>
            <person name="Chen C."/>
            <person name="Yanf M."/>
            <person name="Daum C."/>
            <person name="Ng V."/>
            <person name="Clum A."/>
            <person name="Steindorff A."/>
            <person name="Ohm R."/>
            <person name="Martin F."/>
            <person name="Silar P."/>
            <person name="Natvig D."/>
            <person name="Lalanne C."/>
            <person name="Gautier V."/>
            <person name="Ament-Velasquez S.L."/>
            <person name="Kruys A."/>
            <person name="Hutchinson M.I."/>
            <person name="Powell A.J."/>
            <person name="Barry K."/>
            <person name="Miller A.N."/>
            <person name="Grigoriev I.V."/>
            <person name="Debuchy R."/>
            <person name="Gladieux P."/>
            <person name="Thoren M.H."/>
            <person name="Johannesson H."/>
        </authorList>
    </citation>
    <scope>NUCLEOTIDE SEQUENCE</scope>
    <source>
        <strain evidence="3">CBS 560.94</strain>
    </source>
</reference>
<dbReference type="GeneID" id="87865909"/>
<accession>A0AAE0JPV2</accession>